<gene>
    <name evidence="1" type="primary">Ern1_2</name>
    <name evidence="1" type="ORF">GTO93_0006670</name>
</gene>
<feature type="non-terminal residue" evidence="1">
    <location>
        <position position="138"/>
    </location>
</feature>
<proteinExistence type="predicted"/>
<name>A0ABS2XX01_POLSP</name>
<comment type="caution">
    <text evidence="1">The sequence shown here is derived from an EMBL/GenBank/DDBJ whole genome shotgun (WGS) entry which is preliminary data.</text>
</comment>
<organism evidence="1 2">
    <name type="scientific">Polyodon spathula</name>
    <name type="common">North American paddlefish</name>
    <name type="synonym">Squalus spathula</name>
    <dbReference type="NCBI Taxonomy" id="7913"/>
    <lineage>
        <taxon>Eukaryota</taxon>
        <taxon>Metazoa</taxon>
        <taxon>Chordata</taxon>
        <taxon>Craniata</taxon>
        <taxon>Vertebrata</taxon>
        <taxon>Euteleostomi</taxon>
        <taxon>Actinopterygii</taxon>
        <taxon>Chondrostei</taxon>
        <taxon>Acipenseriformes</taxon>
        <taxon>Polyodontidae</taxon>
        <taxon>Polyodon</taxon>
    </lineage>
</organism>
<protein>
    <submittedName>
        <fullName evidence="1">ERN1 endoribonuclease</fullName>
    </submittedName>
</protein>
<evidence type="ECO:0000313" key="1">
    <source>
        <dbReference type="EMBL" id="MBN3278434.1"/>
    </source>
</evidence>
<reference evidence="1" key="1">
    <citation type="journal article" date="2021" name="Cell">
        <title>Tracing the genetic footprints of vertebrate landing in non-teleost ray-finned fishes.</title>
        <authorList>
            <person name="Bi X."/>
            <person name="Wang K."/>
            <person name="Yang L."/>
            <person name="Pan H."/>
            <person name="Jiang H."/>
            <person name="Wei Q."/>
            <person name="Fang M."/>
            <person name="Yu H."/>
            <person name="Zhu C."/>
            <person name="Cai Y."/>
            <person name="He Y."/>
            <person name="Gan X."/>
            <person name="Zeng H."/>
            <person name="Yu D."/>
            <person name="Zhu Y."/>
            <person name="Jiang H."/>
            <person name="Qiu Q."/>
            <person name="Yang H."/>
            <person name="Zhang Y.E."/>
            <person name="Wang W."/>
            <person name="Zhu M."/>
            <person name="He S."/>
            <person name="Zhang G."/>
        </authorList>
    </citation>
    <scope>NUCLEOTIDE SEQUENCE</scope>
    <source>
        <strain evidence="1">Pddl_001</strain>
    </source>
</reference>
<accession>A0ABS2XX01</accession>
<feature type="non-terminal residue" evidence="1">
    <location>
        <position position="1"/>
    </location>
</feature>
<sequence length="138" mass="15938">MVCSGSLDWGETNNSDHGDLNNICPSAPLLYIGHSEYMITMHDTKTREVQWNATYDHSAQQCDEKYDYTHFASNGLWIQNHGSPVVGVYIWQQDSLCRIPLLNVAMETLRYLTFHSQSIHMISYQFMREQASTKTELE</sequence>
<dbReference type="EMBL" id="JAAWVQ010079902">
    <property type="protein sequence ID" value="MBN3278434.1"/>
    <property type="molecule type" value="Genomic_DNA"/>
</dbReference>
<dbReference type="Proteomes" id="UP001166093">
    <property type="component" value="Unassembled WGS sequence"/>
</dbReference>
<keyword evidence="2" id="KW-1185">Reference proteome</keyword>
<evidence type="ECO:0000313" key="2">
    <source>
        <dbReference type="Proteomes" id="UP001166093"/>
    </source>
</evidence>